<reference evidence="2" key="1">
    <citation type="submission" date="2018-02" db="EMBL/GenBank/DDBJ databases">
        <title>Rhizophora mucronata_Transcriptome.</title>
        <authorList>
            <person name="Meera S.P."/>
            <person name="Sreeshan A."/>
            <person name="Augustine A."/>
        </authorList>
    </citation>
    <scope>NUCLEOTIDE SEQUENCE</scope>
    <source>
        <tissue evidence="2">Leaf</tissue>
    </source>
</reference>
<accession>A0A2P2PPS2</accession>
<organism evidence="2">
    <name type="scientific">Rhizophora mucronata</name>
    <name type="common">Asiatic mangrove</name>
    <dbReference type="NCBI Taxonomy" id="61149"/>
    <lineage>
        <taxon>Eukaryota</taxon>
        <taxon>Viridiplantae</taxon>
        <taxon>Streptophyta</taxon>
        <taxon>Embryophyta</taxon>
        <taxon>Tracheophyta</taxon>
        <taxon>Spermatophyta</taxon>
        <taxon>Magnoliopsida</taxon>
        <taxon>eudicotyledons</taxon>
        <taxon>Gunneridae</taxon>
        <taxon>Pentapetalae</taxon>
        <taxon>rosids</taxon>
        <taxon>fabids</taxon>
        <taxon>Malpighiales</taxon>
        <taxon>Rhizophoraceae</taxon>
        <taxon>Rhizophora</taxon>
    </lineage>
</organism>
<protein>
    <submittedName>
        <fullName evidence="2">Uncharacterized protein</fullName>
    </submittedName>
</protein>
<evidence type="ECO:0000256" key="1">
    <source>
        <dbReference type="SAM" id="MobiDB-lite"/>
    </source>
</evidence>
<dbReference type="EMBL" id="GGEC01076268">
    <property type="protein sequence ID" value="MBX56752.1"/>
    <property type="molecule type" value="Transcribed_RNA"/>
</dbReference>
<sequence length="52" mass="6189">MLLGKDLKQKASRKNKTKTQRNTIEKKRAQIQHQKHETRDKTVGAFEHQFNN</sequence>
<dbReference type="AlphaFoldDB" id="A0A2P2PPS2"/>
<name>A0A2P2PPS2_RHIMU</name>
<proteinExistence type="predicted"/>
<feature type="compositionally biased region" description="Basic residues" evidence="1">
    <location>
        <begin position="10"/>
        <end position="19"/>
    </location>
</feature>
<evidence type="ECO:0000313" key="2">
    <source>
        <dbReference type="EMBL" id="MBX56752.1"/>
    </source>
</evidence>
<feature type="compositionally biased region" description="Basic and acidic residues" evidence="1">
    <location>
        <begin position="23"/>
        <end position="42"/>
    </location>
</feature>
<feature type="region of interest" description="Disordered" evidence="1">
    <location>
        <begin position="1"/>
        <end position="52"/>
    </location>
</feature>